<dbReference type="GeneID" id="34683544"/>
<accession>A0A0C7N3W4</accession>
<feature type="region of interest" description="Disordered" evidence="1">
    <location>
        <begin position="363"/>
        <end position="411"/>
    </location>
</feature>
<gene>
    <name evidence="2" type="ORF">LALA0_S01e04610g</name>
</gene>
<feature type="compositionally biased region" description="Basic and acidic residues" evidence="1">
    <location>
        <begin position="385"/>
        <end position="394"/>
    </location>
</feature>
<evidence type="ECO:0000313" key="2">
    <source>
        <dbReference type="EMBL" id="CEP60171.1"/>
    </source>
</evidence>
<dbReference type="HOGENOM" id="CLU_052222_0_0_1"/>
<keyword evidence="3" id="KW-1185">Reference proteome</keyword>
<feature type="region of interest" description="Disordered" evidence="1">
    <location>
        <begin position="125"/>
        <end position="159"/>
    </location>
</feature>
<protein>
    <submittedName>
        <fullName evidence="2">LALA0S01e04610g1_1</fullName>
    </submittedName>
</protein>
<evidence type="ECO:0000256" key="1">
    <source>
        <dbReference type="SAM" id="MobiDB-lite"/>
    </source>
</evidence>
<evidence type="ECO:0000313" key="3">
    <source>
        <dbReference type="Proteomes" id="UP000054304"/>
    </source>
</evidence>
<dbReference type="RefSeq" id="XP_022626416.1">
    <property type="nucleotide sequence ID" value="XM_022774306.1"/>
</dbReference>
<dbReference type="EMBL" id="LN736360">
    <property type="protein sequence ID" value="CEP60171.1"/>
    <property type="molecule type" value="Genomic_DNA"/>
</dbReference>
<reference evidence="2 3" key="1">
    <citation type="submission" date="2014-12" db="EMBL/GenBank/DDBJ databases">
        <authorList>
            <person name="Neuveglise Cecile"/>
        </authorList>
    </citation>
    <scope>NUCLEOTIDE SEQUENCE [LARGE SCALE GENOMIC DNA]</scope>
    <source>
        <strain evidence="2 3">CBS 12615</strain>
    </source>
</reference>
<dbReference type="AlphaFoldDB" id="A0A0C7N3W4"/>
<dbReference type="STRING" id="1245769.A0A0C7N3W4"/>
<organism evidence="2 3">
    <name type="scientific">Lachancea lanzarotensis</name>
    <dbReference type="NCBI Taxonomy" id="1245769"/>
    <lineage>
        <taxon>Eukaryota</taxon>
        <taxon>Fungi</taxon>
        <taxon>Dikarya</taxon>
        <taxon>Ascomycota</taxon>
        <taxon>Saccharomycotina</taxon>
        <taxon>Saccharomycetes</taxon>
        <taxon>Saccharomycetales</taxon>
        <taxon>Saccharomycetaceae</taxon>
        <taxon>Lachancea</taxon>
    </lineage>
</organism>
<sequence length="411" mass="45312">MPRKFLGNRIDANLDFVRPASLGVTSFDLNNLPDLPGWSSKEAHATEDTKIIGNNGRRISRAFGGTVKLKNRLSSVPELLIRRTERLAQKNSEVQEHDSLSQTPLPKKKDIPVEALQQINPVLRQQASKDVRSSGSKFTKPAVMNRASRSHVPSPLASPPIVSNRTNVMAFPAITNTATNTGFSLSRNKSIGEALFDEILTAYGSLPENQKPKGRTTIFRKNYEHPINQQLKATFPTLENKNRAHFDPVIRVDDYSDEHVRAVSDNTELATAMGDTLPSPYYFNSSGSDPSSSGEEFSDIGSIMSSLKSPRSDESATYFSADDHLSSPTKVSVATSTKTQQEQQQLMPSCSLRHVRTCQVHPRIFTPDDSSEDSGASDYDSEDNGEPHIAHLQDELIDLDIGDTSSSIYHD</sequence>
<name>A0A0C7N3W4_9SACH</name>
<dbReference type="Proteomes" id="UP000054304">
    <property type="component" value="Unassembled WGS sequence"/>
</dbReference>
<feature type="compositionally biased region" description="Polar residues" evidence="1">
    <location>
        <begin position="326"/>
        <end position="348"/>
    </location>
</feature>
<proteinExistence type="predicted"/>
<dbReference type="OrthoDB" id="4036231at2759"/>
<feature type="region of interest" description="Disordered" evidence="1">
    <location>
        <begin position="305"/>
        <end position="348"/>
    </location>
</feature>